<protein>
    <submittedName>
        <fullName evidence="1">Uncharacterized protein</fullName>
    </submittedName>
</protein>
<dbReference type="Proteomes" id="UP001152888">
    <property type="component" value="Unassembled WGS sequence"/>
</dbReference>
<gene>
    <name evidence="1" type="ORF">ACAOBT_LOCUS14526</name>
</gene>
<sequence>MIPCGKTQDEAFVRGSIKLHQGLHTGSSFMATLSSPAVEQSIGWVGEGDLLDEVEDAGVKGIV</sequence>
<comment type="caution">
    <text evidence="1">The sequence shown here is derived from an EMBL/GenBank/DDBJ whole genome shotgun (WGS) entry which is preliminary data.</text>
</comment>
<evidence type="ECO:0000313" key="2">
    <source>
        <dbReference type="Proteomes" id="UP001152888"/>
    </source>
</evidence>
<organism evidence="1 2">
    <name type="scientific">Acanthoscelides obtectus</name>
    <name type="common">Bean weevil</name>
    <name type="synonym">Bruchus obtectus</name>
    <dbReference type="NCBI Taxonomy" id="200917"/>
    <lineage>
        <taxon>Eukaryota</taxon>
        <taxon>Metazoa</taxon>
        <taxon>Ecdysozoa</taxon>
        <taxon>Arthropoda</taxon>
        <taxon>Hexapoda</taxon>
        <taxon>Insecta</taxon>
        <taxon>Pterygota</taxon>
        <taxon>Neoptera</taxon>
        <taxon>Endopterygota</taxon>
        <taxon>Coleoptera</taxon>
        <taxon>Polyphaga</taxon>
        <taxon>Cucujiformia</taxon>
        <taxon>Chrysomeloidea</taxon>
        <taxon>Chrysomelidae</taxon>
        <taxon>Bruchinae</taxon>
        <taxon>Bruchini</taxon>
        <taxon>Acanthoscelides</taxon>
    </lineage>
</organism>
<reference evidence="1" key="1">
    <citation type="submission" date="2022-03" db="EMBL/GenBank/DDBJ databases">
        <authorList>
            <person name="Sayadi A."/>
        </authorList>
    </citation>
    <scope>NUCLEOTIDE SEQUENCE</scope>
</reference>
<accession>A0A9P0KRI9</accession>
<proteinExistence type="predicted"/>
<dbReference type="EMBL" id="CAKOFQ010006909">
    <property type="protein sequence ID" value="CAH1981493.1"/>
    <property type="molecule type" value="Genomic_DNA"/>
</dbReference>
<evidence type="ECO:0000313" key="1">
    <source>
        <dbReference type="EMBL" id="CAH1981493.1"/>
    </source>
</evidence>
<keyword evidence="2" id="KW-1185">Reference proteome</keyword>
<name>A0A9P0KRI9_ACAOB</name>
<dbReference type="AlphaFoldDB" id="A0A9P0KRI9"/>